<dbReference type="EMBL" id="PDCK01000045">
    <property type="protein sequence ID" value="PRQ20238.1"/>
    <property type="molecule type" value="Genomic_DNA"/>
</dbReference>
<dbReference type="AlphaFoldDB" id="A0A2P6PE91"/>
<organism evidence="1 2">
    <name type="scientific">Rosa chinensis</name>
    <name type="common">China rose</name>
    <dbReference type="NCBI Taxonomy" id="74649"/>
    <lineage>
        <taxon>Eukaryota</taxon>
        <taxon>Viridiplantae</taxon>
        <taxon>Streptophyta</taxon>
        <taxon>Embryophyta</taxon>
        <taxon>Tracheophyta</taxon>
        <taxon>Spermatophyta</taxon>
        <taxon>Magnoliopsida</taxon>
        <taxon>eudicotyledons</taxon>
        <taxon>Gunneridae</taxon>
        <taxon>Pentapetalae</taxon>
        <taxon>rosids</taxon>
        <taxon>fabids</taxon>
        <taxon>Rosales</taxon>
        <taxon>Rosaceae</taxon>
        <taxon>Rosoideae</taxon>
        <taxon>Rosoideae incertae sedis</taxon>
        <taxon>Rosa</taxon>
    </lineage>
</organism>
<evidence type="ECO:0000313" key="2">
    <source>
        <dbReference type="Proteomes" id="UP000238479"/>
    </source>
</evidence>
<reference evidence="1 2" key="1">
    <citation type="journal article" date="2018" name="Nat. Genet.">
        <title>The Rosa genome provides new insights in the design of modern roses.</title>
        <authorList>
            <person name="Bendahmane M."/>
        </authorList>
    </citation>
    <scope>NUCLEOTIDE SEQUENCE [LARGE SCALE GENOMIC DNA]</scope>
    <source>
        <strain evidence="2">cv. Old Blush</strain>
    </source>
</reference>
<comment type="caution">
    <text evidence="1">The sequence shown here is derived from an EMBL/GenBank/DDBJ whole genome shotgun (WGS) entry which is preliminary data.</text>
</comment>
<keyword evidence="2" id="KW-1185">Reference proteome</keyword>
<name>A0A2P6PE91_ROSCH</name>
<sequence length="91" mass="10325">MRREKGPSFLLCSRSLHRLQASFHFRFCSRIQTRRETELSSVSIKLSDIKVAGVAERRGEIQDFLPSFGFVIAVAKRRGGIEDCGRLPEEG</sequence>
<dbReference type="Proteomes" id="UP000238479">
    <property type="component" value="Chromosome 7"/>
</dbReference>
<protein>
    <submittedName>
        <fullName evidence="1">Uncharacterized protein</fullName>
    </submittedName>
</protein>
<evidence type="ECO:0000313" key="1">
    <source>
        <dbReference type="EMBL" id="PRQ20238.1"/>
    </source>
</evidence>
<accession>A0A2P6PE91</accession>
<dbReference type="Gramene" id="PRQ20238">
    <property type="protein sequence ID" value="PRQ20238"/>
    <property type="gene ID" value="RchiOBHm_Chr7g0225951"/>
</dbReference>
<gene>
    <name evidence="1" type="ORF">RchiOBHm_Chr7g0225951</name>
</gene>
<proteinExistence type="predicted"/>